<protein>
    <recommendedName>
        <fullName evidence="4">Protein arginine N-methyltransferase</fullName>
    </recommendedName>
</protein>
<dbReference type="GeneID" id="17326986"/>
<evidence type="ECO:0000256" key="3">
    <source>
        <dbReference type="ARBA" id="ARBA00022691"/>
    </source>
</evidence>
<feature type="active site" description="Proton donor/acceptor" evidence="5">
    <location>
        <position position="448"/>
    </location>
</feature>
<reference evidence="12" key="1">
    <citation type="journal article" date="2013" name="Proc. Natl. Acad. Sci. U.S.A.">
        <title>Genome structure and metabolic features in the red seaweed Chondrus crispus shed light on evolution of the Archaeplastida.</title>
        <authorList>
            <person name="Collen J."/>
            <person name="Porcel B."/>
            <person name="Carre W."/>
            <person name="Ball S.G."/>
            <person name="Chaparro C."/>
            <person name="Tonon T."/>
            <person name="Barbeyron T."/>
            <person name="Michel G."/>
            <person name="Noel B."/>
            <person name="Valentin K."/>
            <person name="Elias M."/>
            <person name="Artiguenave F."/>
            <person name="Arun A."/>
            <person name="Aury J.M."/>
            <person name="Barbosa-Neto J.F."/>
            <person name="Bothwell J.H."/>
            <person name="Bouget F.Y."/>
            <person name="Brillet L."/>
            <person name="Cabello-Hurtado F."/>
            <person name="Capella-Gutierrez S."/>
            <person name="Charrier B."/>
            <person name="Cladiere L."/>
            <person name="Cock J.M."/>
            <person name="Coelho S.M."/>
            <person name="Colleoni C."/>
            <person name="Czjzek M."/>
            <person name="Da Silva C."/>
            <person name="Delage L."/>
            <person name="Denoeud F."/>
            <person name="Deschamps P."/>
            <person name="Dittami S.M."/>
            <person name="Gabaldon T."/>
            <person name="Gachon C.M."/>
            <person name="Groisillier A."/>
            <person name="Herve C."/>
            <person name="Jabbari K."/>
            <person name="Katinka M."/>
            <person name="Kloareg B."/>
            <person name="Kowalczyk N."/>
            <person name="Labadie K."/>
            <person name="Leblanc C."/>
            <person name="Lopez P.J."/>
            <person name="McLachlan D.H."/>
            <person name="Meslet-Cladiere L."/>
            <person name="Moustafa A."/>
            <person name="Nehr Z."/>
            <person name="Nyvall Collen P."/>
            <person name="Panaud O."/>
            <person name="Partensky F."/>
            <person name="Poulain J."/>
            <person name="Rensing S.A."/>
            <person name="Rousvoal S."/>
            <person name="Samson G."/>
            <person name="Symeonidi A."/>
            <person name="Weissenbach J."/>
            <person name="Zambounis A."/>
            <person name="Wincker P."/>
            <person name="Boyen C."/>
        </authorList>
    </citation>
    <scope>NUCLEOTIDE SEQUENCE [LARGE SCALE GENOMIC DNA]</scope>
    <source>
        <strain evidence="12">cv. Stackhouse</strain>
    </source>
</reference>
<dbReference type="PANTHER" id="PTHR10738">
    <property type="entry name" value="PROTEIN ARGININE N-METHYLTRANSFERASE 5"/>
    <property type="match status" value="1"/>
</dbReference>
<dbReference type="InterPro" id="IPR025799">
    <property type="entry name" value="Arg_MeTrfase"/>
</dbReference>
<evidence type="ECO:0000259" key="9">
    <source>
        <dbReference type="Pfam" id="PF17285"/>
    </source>
</evidence>
<dbReference type="OrthoDB" id="1368803at2759"/>
<sequence>MVVTHPQTGHQLNIGLDVIAVPRLRASLELAEVSGCDFVLAPLAHPRYERMSVHASPPAVPASPDLPPRIIRTDPLTRSDLELSSGEWMAGVVAKLSPWIRPDSPHTALRTASEAAFAEEVSFAAHMSLRALVIPPPNGGRSGVANLARCLSAALLAAPTLQLWLRLPVVDLPGRVPLSSFAADETSVELPSEDETDPWEVWNVIRTMCGEHPNLGVALELTPDLPLRPLLERWIAEPVRVVLLSTSSYVTNKVGYPVLSRKHQDFIKTMFKMRPFFALTGRAHKVKGGDGYRPFVQYLAHLFGKMPDSSEAETYEAPYYDYLQAPLQPLADNLGSQMYETFEKDPVKYSAYEQAVRMCLVDMQTGKEGKEIVIMVVGAGRGPLVKRCLDAAESTGISVKVYAVEKNPNAIVTLRNMQREPGWENVTVVPGDMRTLKSEVKADILVSELLGSFGDNELSPECLDGANSLLREGGVSIPCSYTSFLAPLSSTKLHNEVKAYGDSMKEMETSYVVKIHRGKLVAAPQPVFTFTHPNRAVVIDNSRYTKLEFCVSETNIVHGFAGFFETDLYKGIKLSINPETFSDRMFSWFPIFFPIASPVYVKGGQTLTAHMWRCVSPSKVWYEWCVTDPSVTVIHNPNGRSHAMSKGS</sequence>
<organism evidence="11 12">
    <name type="scientific">Chondrus crispus</name>
    <name type="common">Carrageen Irish moss</name>
    <name type="synonym">Polymorpha crispa</name>
    <dbReference type="NCBI Taxonomy" id="2769"/>
    <lineage>
        <taxon>Eukaryota</taxon>
        <taxon>Rhodophyta</taxon>
        <taxon>Florideophyceae</taxon>
        <taxon>Rhodymeniophycidae</taxon>
        <taxon>Gigartinales</taxon>
        <taxon>Gigartinaceae</taxon>
        <taxon>Chondrus</taxon>
    </lineage>
</organism>
<dbReference type="PROSITE" id="PS51678">
    <property type="entry name" value="SAM_MT_PRMT"/>
    <property type="match status" value="1"/>
</dbReference>
<dbReference type="Gene3D" id="3.20.20.150">
    <property type="entry name" value="Divalent-metal-dependent TIM barrel enzymes"/>
    <property type="match status" value="1"/>
</dbReference>
<dbReference type="KEGG" id="ccp:CHC_T00000212001"/>
<dbReference type="SUPFAM" id="SSF53335">
    <property type="entry name" value="S-adenosyl-L-methionine-dependent methyltransferases"/>
    <property type="match status" value="1"/>
</dbReference>
<dbReference type="Pfam" id="PF17286">
    <property type="entry name" value="PRMT5_C"/>
    <property type="match status" value="1"/>
</dbReference>
<dbReference type="Gene3D" id="3.40.50.150">
    <property type="entry name" value="Vaccinia Virus protein VP39"/>
    <property type="match status" value="1"/>
</dbReference>
<evidence type="ECO:0000256" key="7">
    <source>
        <dbReference type="PIRSR" id="PIRSR015894-3"/>
    </source>
</evidence>
<comment type="similarity">
    <text evidence="4">Belongs to the class I-like SAM-binding methyltransferase superfamily.</text>
</comment>
<evidence type="ECO:0000259" key="8">
    <source>
        <dbReference type="Pfam" id="PF05185"/>
    </source>
</evidence>
<evidence type="ECO:0000256" key="5">
    <source>
        <dbReference type="PIRSR" id="PIRSR015894-1"/>
    </source>
</evidence>
<dbReference type="Proteomes" id="UP000012073">
    <property type="component" value="Unassembled WGS sequence"/>
</dbReference>
<dbReference type="OMA" id="IKYAWYE"/>
<keyword evidence="2 4" id="KW-0808">Transferase</keyword>
<evidence type="ECO:0000313" key="11">
    <source>
        <dbReference type="EMBL" id="CDF39359.1"/>
    </source>
</evidence>
<dbReference type="Pfam" id="PF05185">
    <property type="entry name" value="PRMT5"/>
    <property type="match status" value="1"/>
</dbReference>
<feature type="binding site" evidence="6">
    <location>
        <begin position="432"/>
        <end position="433"/>
    </location>
    <ligand>
        <name>S-adenosyl-L-methionine</name>
        <dbReference type="ChEBI" id="CHEBI:59789"/>
    </ligand>
</feature>
<feature type="domain" description="PRMT5 TIM barrel" evidence="9">
    <location>
        <begin position="35"/>
        <end position="303"/>
    </location>
</feature>
<dbReference type="RefSeq" id="XP_005719270.1">
    <property type="nucleotide sequence ID" value="XM_005719213.1"/>
</dbReference>
<dbReference type="AlphaFoldDB" id="R7QMN1"/>
<name>R7QMN1_CHOCR</name>
<dbReference type="PhylomeDB" id="R7QMN1"/>
<feature type="binding site" evidence="6">
    <location>
        <begin position="348"/>
        <end position="349"/>
    </location>
    <ligand>
        <name>S-adenosyl-L-methionine</name>
        <dbReference type="ChEBI" id="CHEBI:59789"/>
    </ligand>
</feature>
<dbReference type="FunFam" id="2.70.160.11:FF:000003">
    <property type="entry name" value="Protein arginine N-methyltransferase 5"/>
    <property type="match status" value="1"/>
</dbReference>
<dbReference type="InterPro" id="IPR035075">
    <property type="entry name" value="PRMT5"/>
</dbReference>
<keyword evidence="12" id="KW-1185">Reference proteome</keyword>
<evidence type="ECO:0000256" key="2">
    <source>
        <dbReference type="ARBA" id="ARBA00022679"/>
    </source>
</evidence>
<proteinExistence type="inferred from homology"/>
<feature type="domain" description="PRMT5 oligomerisation" evidence="10">
    <location>
        <begin position="480"/>
        <end position="643"/>
    </location>
</feature>
<keyword evidence="3 4" id="KW-0949">S-adenosyl-L-methionine</keyword>
<evidence type="ECO:0000256" key="4">
    <source>
        <dbReference type="PIRNR" id="PIRNR015894"/>
    </source>
</evidence>
<feature type="binding site" evidence="6">
    <location>
        <position position="339"/>
    </location>
    <ligand>
        <name>S-adenosyl-L-methionine</name>
        <dbReference type="ChEBI" id="CHEBI:59789"/>
    </ligand>
</feature>
<evidence type="ECO:0000256" key="1">
    <source>
        <dbReference type="ARBA" id="ARBA00022603"/>
    </source>
</evidence>
<dbReference type="GO" id="GO:0006355">
    <property type="term" value="P:regulation of DNA-templated transcription"/>
    <property type="evidence" value="ECO:0007669"/>
    <property type="project" value="TreeGrafter"/>
</dbReference>
<dbReference type="InterPro" id="IPR035248">
    <property type="entry name" value="PRMT5_C"/>
</dbReference>
<dbReference type="GO" id="GO:0016274">
    <property type="term" value="F:protein-arginine N-methyltransferase activity"/>
    <property type="evidence" value="ECO:0007669"/>
    <property type="project" value="InterPro"/>
</dbReference>
<gene>
    <name evidence="11" type="ORF">CHC_T00000212001</name>
</gene>
<dbReference type="InterPro" id="IPR007857">
    <property type="entry name" value="Arg_MeTrfase_PRMT5"/>
</dbReference>
<dbReference type="InterPro" id="IPR035247">
    <property type="entry name" value="PRMT5_TIM"/>
</dbReference>
<dbReference type="PANTHER" id="PTHR10738:SF0">
    <property type="entry name" value="PROTEIN ARGININE N-METHYLTRANSFERASE 5"/>
    <property type="match status" value="1"/>
</dbReference>
<evidence type="ECO:0000256" key="6">
    <source>
        <dbReference type="PIRSR" id="PIRSR015894-2"/>
    </source>
</evidence>
<feature type="active site" description="Proton donor/acceptor" evidence="5">
    <location>
        <position position="457"/>
    </location>
</feature>
<feature type="binding site" evidence="6">
    <location>
        <position position="405"/>
    </location>
    <ligand>
        <name>S-adenosyl-L-methionine</name>
        <dbReference type="ChEBI" id="CHEBI:59789"/>
    </ligand>
</feature>
<dbReference type="Pfam" id="PF17285">
    <property type="entry name" value="PRMT5_TIM"/>
    <property type="match status" value="1"/>
</dbReference>
<dbReference type="GO" id="GO:0005634">
    <property type="term" value="C:nucleus"/>
    <property type="evidence" value="ECO:0007669"/>
    <property type="project" value="TreeGrafter"/>
</dbReference>
<feature type="site" description="Critical for specifying symmetric addition of methyl groups" evidence="7">
    <location>
        <position position="342"/>
    </location>
</feature>
<evidence type="ECO:0000259" key="10">
    <source>
        <dbReference type="Pfam" id="PF17286"/>
    </source>
</evidence>
<dbReference type="Gramene" id="CDF39359">
    <property type="protein sequence ID" value="CDF39359"/>
    <property type="gene ID" value="CHC_T00000212001"/>
</dbReference>
<dbReference type="InterPro" id="IPR029063">
    <property type="entry name" value="SAM-dependent_MTases_sf"/>
</dbReference>
<dbReference type="PIRSF" id="PIRSF015894">
    <property type="entry name" value="Skb1_MeTrfase"/>
    <property type="match status" value="1"/>
</dbReference>
<accession>R7QMN1</accession>
<dbReference type="Gene3D" id="2.70.160.11">
    <property type="entry name" value="Hnrnp arginine n-methyltransferase1"/>
    <property type="match status" value="1"/>
</dbReference>
<dbReference type="GO" id="GO:0032259">
    <property type="term" value="P:methylation"/>
    <property type="evidence" value="ECO:0007669"/>
    <property type="project" value="UniProtKB-KW"/>
</dbReference>
<dbReference type="STRING" id="2769.R7QMN1"/>
<keyword evidence="1 4" id="KW-0489">Methyltransferase</keyword>
<dbReference type="CDD" id="cd02440">
    <property type="entry name" value="AdoMet_MTases"/>
    <property type="match status" value="1"/>
</dbReference>
<dbReference type="EMBL" id="HG002023">
    <property type="protein sequence ID" value="CDF39359.1"/>
    <property type="molecule type" value="Genomic_DNA"/>
</dbReference>
<dbReference type="GO" id="GO:0005829">
    <property type="term" value="C:cytosol"/>
    <property type="evidence" value="ECO:0007669"/>
    <property type="project" value="TreeGrafter"/>
</dbReference>
<evidence type="ECO:0000313" key="12">
    <source>
        <dbReference type="Proteomes" id="UP000012073"/>
    </source>
</evidence>
<feature type="domain" description="PRMT5 arginine-N-methyltransferase" evidence="8">
    <location>
        <begin position="312"/>
        <end position="477"/>
    </location>
</feature>